<organism evidence="2">
    <name type="scientific">Arion vulgaris</name>
    <dbReference type="NCBI Taxonomy" id="1028688"/>
    <lineage>
        <taxon>Eukaryota</taxon>
        <taxon>Metazoa</taxon>
        <taxon>Spiralia</taxon>
        <taxon>Lophotrochozoa</taxon>
        <taxon>Mollusca</taxon>
        <taxon>Gastropoda</taxon>
        <taxon>Heterobranchia</taxon>
        <taxon>Euthyneura</taxon>
        <taxon>Panpulmonata</taxon>
        <taxon>Eupulmonata</taxon>
        <taxon>Stylommatophora</taxon>
        <taxon>Helicina</taxon>
        <taxon>Arionoidea</taxon>
        <taxon>Arionidae</taxon>
        <taxon>Arion</taxon>
    </lineage>
</organism>
<feature type="non-terminal residue" evidence="2">
    <location>
        <position position="103"/>
    </location>
</feature>
<accession>A0A0B6XWM4</accession>
<protein>
    <submittedName>
        <fullName evidence="2">Uncharacterized protein</fullName>
    </submittedName>
</protein>
<dbReference type="AlphaFoldDB" id="A0A0B6XWM4"/>
<feature type="compositionally biased region" description="Acidic residues" evidence="1">
    <location>
        <begin position="51"/>
        <end position="61"/>
    </location>
</feature>
<feature type="non-terminal residue" evidence="2">
    <location>
        <position position="1"/>
    </location>
</feature>
<evidence type="ECO:0000313" key="2">
    <source>
        <dbReference type="EMBL" id="CEK47921.1"/>
    </source>
</evidence>
<sequence>YFKMWSNRQTLAAFRLYTCLTEDEDAKTELVHTLLTRSVISENRYHNEFYPESEENEDSEDVLSPNPSNCGEVNSEASDPTHQTCLLSQETLESNLKHDQSRL</sequence>
<dbReference type="EMBL" id="HACG01001056">
    <property type="protein sequence ID" value="CEK47921.1"/>
    <property type="molecule type" value="Transcribed_RNA"/>
</dbReference>
<feature type="compositionally biased region" description="Polar residues" evidence="1">
    <location>
        <begin position="65"/>
        <end position="83"/>
    </location>
</feature>
<proteinExistence type="predicted"/>
<evidence type="ECO:0000256" key="1">
    <source>
        <dbReference type="SAM" id="MobiDB-lite"/>
    </source>
</evidence>
<name>A0A0B6XWM4_9EUPU</name>
<gene>
    <name evidence="2" type="primary">ORF2638</name>
</gene>
<reference evidence="2" key="1">
    <citation type="submission" date="2014-12" db="EMBL/GenBank/DDBJ databases">
        <title>Insight into the proteome of Arion vulgaris.</title>
        <authorList>
            <person name="Aradska J."/>
            <person name="Bulat T."/>
            <person name="Smidak R."/>
            <person name="Sarate P."/>
            <person name="Gangsoo J."/>
            <person name="Sialana F."/>
            <person name="Bilban M."/>
            <person name="Lubec G."/>
        </authorList>
    </citation>
    <scope>NUCLEOTIDE SEQUENCE</scope>
    <source>
        <tissue evidence="2">Skin</tissue>
    </source>
</reference>
<feature type="region of interest" description="Disordered" evidence="1">
    <location>
        <begin position="48"/>
        <end position="83"/>
    </location>
</feature>